<protein>
    <submittedName>
        <fullName evidence="1">Uncharacterized protein</fullName>
    </submittedName>
</protein>
<reference evidence="1" key="1">
    <citation type="submission" date="2022-06" db="EMBL/GenBank/DDBJ databases">
        <title>Genomic Encyclopedia of Archaeal and Bacterial Type Strains, Phase II (KMG-II): from individual species to whole genera.</title>
        <authorList>
            <person name="Goeker M."/>
        </authorList>
    </citation>
    <scope>NUCLEOTIDE SEQUENCE</scope>
    <source>
        <strain evidence="1">DSM 43935</strain>
    </source>
</reference>
<name>A0AAE3KJP3_9PSEU</name>
<proteinExistence type="predicted"/>
<comment type="caution">
    <text evidence="1">The sequence shown here is derived from an EMBL/GenBank/DDBJ whole genome shotgun (WGS) entry which is preliminary data.</text>
</comment>
<gene>
    <name evidence="1" type="ORF">LX83_006736</name>
</gene>
<evidence type="ECO:0000313" key="1">
    <source>
        <dbReference type="EMBL" id="MCP2169850.1"/>
    </source>
</evidence>
<organism evidence="1 2">
    <name type="scientific">Goodfellowiella coeruleoviolacea</name>
    <dbReference type="NCBI Taxonomy" id="334858"/>
    <lineage>
        <taxon>Bacteria</taxon>
        <taxon>Bacillati</taxon>
        <taxon>Actinomycetota</taxon>
        <taxon>Actinomycetes</taxon>
        <taxon>Pseudonocardiales</taxon>
        <taxon>Pseudonocardiaceae</taxon>
        <taxon>Goodfellowiella</taxon>
    </lineage>
</organism>
<dbReference type="AlphaFoldDB" id="A0AAE3KJP3"/>
<accession>A0AAE3KJP3</accession>
<dbReference type="EMBL" id="JAMTCK010000021">
    <property type="protein sequence ID" value="MCP2169850.1"/>
    <property type="molecule type" value="Genomic_DNA"/>
</dbReference>
<keyword evidence="2" id="KW-1185">Reference proteome</keyword>
<evidence type="ECO:0000313" key="2">
    <source>
        <dbReference type="Proteomes" id="UP001206128"/>
    </source>
</evidence>
<dbReference type="Proteomes" id="UP001206128">
    <property type="component" value="Unassembled WGS sequence"/>
</dbReference>
<sequence>MMGLGGMRQVNAALNYLLENRFKRVDAPGDDEVARTFLFFRIWPGYLDLLHLRAEDDVTAIRSLAGRDDRLFDDRNVVWRAEGPLVGVVGELRQVPAPGLPGAPSRPFTAPSHLCVPAASGFRERWCGRPAVRQSRRWR</sequence>